<dbReference type="VEuPathDB" id="FungiDB:PV06_03823"/>
<keyword evidence="3" id="KW-1185">Reference proteome</keyword>
<feature type="region of interest" description="Disordered" evidence="1">
    <location>
        <begin position="84"/>
        <end position="108"/>
    </location>
</feature>
<dbReference type="OrthoDB" id="4153763at2759"/>
<feature type="region of interest" description="Disordered" evidence="1">
    <location>
        <begin position="215"/>
        <end position="255"/>
    </location>
</feature>
<dbReference type="EMBL" id="KN847334">
    <property type="protein sequence ID" value="KIW45430.1"/>
    <property type="molecule type" value="Genomic_DNA"/>
</dbReference>
<evidence type="ECO:0000313" key="2">
    <source>
        <dbReference type="EMBL" id="KIW45430.1"/>
    </source>
</evidence>
<reference evidence="2 3" key="1">
    <citation type="submission" date="2015-01" db="EMBL/GenBank/DDBJ databases">
        <title>The Genome Sequence of Exophiala oligosperma CBS72588.</title>
        <authorList>
            <consortium name="The Broad Institute Genomics Platform"/>
            <person name="Cuomo C."/>
            <person name="de Hoog S."/>
            <person name="Gorbushina A."/>
            <person name="Stielow B."/>
            <person name="Teixiera M."/>
            <person name="Abouelleil A."/>
            <person name="Chapman S.B."/>
            <person name="Priest M."/>
            <person name="Young S.K."/>
            <person name="Wortman J."/>
            <person name="Nusbaum C."/>
            <person name="Birren B."/>
        </authorList>
    </citation>
    <scope>NUCLEOTIDE SEQUENCE [LARGE SCALE GENOMIC DNA]</scope>
    <source>
        <strain evidence="2 3">CBS 72588</strain>
    </source>
</reference>
<organism evidence="2 3">
    <name type="scientific">Exophiala oligosperma</name>
    <dbReference type="NCBI Taxonomy" id="215243"/>
    <lineage>
        <taxon>Eukaryota</taxon>
        <taxon>Fungi</taxon>
        <taxon>Dikarya</taxon>
        <taxon>Ascomycota</taxon>
        <taxon>Pezizomycotina</taxon>
        <taxon>Eurotiomycetes</taxon>
        <taxon>Chaetothyriomycetidae</taxon>
        <taxon>Chaetothyriales</taxon>
        <taxon>Herpotrichiellaceae</taxon>
        <taxon>Exophiala</taxon>
    </lineage>
</organism>
<proteinExistence type="predicted"/>
<protein>
    <submittedName>
        <fullName evidence="2">Uncharacterized protein</fullName>
    </submittedName>
</protein>
<dbReference type="Proteomes" id="UP000053342">
    <property type="component" value="Unassembled WGS sequence"/>
</dbReference>
<feature type="compositionally biased region" description="Basic and acidic residues" evidence="1">
    <location>
        <begin position="243"/>
        <end position="255"/>
    </location>
</feature>
<dbReference type="RefSeq" id="XP_016265646.1">
    <property type="nucleotide sequence ID" value="XM_016404641.1"/>
</dbReference>
<dbReference type="HOGENOM" id="CLU_1090022_0_0_1"/>
<evidence type="ECO:0000313" key="3">
    <source>
        <dbReference type="Proteomes" id="UP000053342"/>
    </source>
</evidence>
<dbReference type="GeneID" id="27355897"/>
<accession>A0A0D2DSJ7</accession>
<sequence>MSSPRLTSPRGGGDRAPRLPAGFEYERVQLPSSRPSSRDPRQPRQSGIRGRRRPRPTSRSPLAPVFEDSSAWMDNYFYARPSVPRPSSATILRPPPSSPSSSSSPQTNNLHCTPWILNTETINTSHRCSDALFFRDSIDLQPGVTPTMYTPGAPYSELNWPLMEAQGFSQVRHPPRRPQQKQTDAVHEHHPTPKHPRRGSVVVQPRPRHELLLPDARVDPGVRDGGHAEVGSGSEAWNHRSGGGHEWEGGMDRTR</sequence>
<feature type="region of interest" description="Disordered" evidence="1">
    <location>
        <begin position="170"/>
        <end position="203"/>
    </location>
</feature>
<feature type="compositionally biased region" description="Basic and acidic residues" evidence="1">
    <location>
        <begin position="215"/>
        <end position="227"/>
    </location>
</feature>
<gene>
    <name evidence="2" type="ORF">PV06_03823</name>
</gene>
<name>A0A0D2DSJ7_9EURO</name>
<evidence type="ECO:0000256" key="1">
    <source>
        <dbReference type="SAM" id="MobiDB-lite"/>
    </source>
</evidence>
<dbReference type="AlphaFoldDB" id="A0A0D2DSJ7"/>
<feature type="region of interest" description="Disordered" evidence="1">
    <location>
        <begin position="1"/>
        <end position="66"/>
    </location>
</feature>